<evidence type="ECO:0000313" key="1">
    <source>
        <dbReference type="EnsemblPlants" id="TuG1812G0200004257.01.T01.cds462025"/>
    </source>
</evidence>
<dbReference type="Gramene" id="TuG1812G0200004257.01.T01">
    <property type="protein sequence ID" value="TuG1812G0200004257.01.T01.cds462025"/>
    <property type="gene ID" value="TuG1812G0200004257.01"/>
</dbReference>
<sequence length="102" mass="11576">MKFHTKPFYIGHDRNPITVRQPLDNGDFPWRHRGALLEDTIFAPWSPHVCVIDLEGERTGLPTLPCLLQMKSIWSGNQACDTHSVYVPCSLRREAGVLLLPP</sequence>
<dbReference type="Proteomes" id="UP000015106">
    <property type="component" value="Chromosome 2"/>
</dbReference>
<reference evidence="1" key="2">
    <citation type="submission" date="2018-03" db="EMBL/GenBank/DDBJ databases">
        <title>The Triticum urartu genome reveals the dynamic nature of wheat genome evolution.</title>
        <authorList>
            <person name="Ling H."/>
            <person name="Ma B."/>
            <person name="Shi X."/>
            <person name="Liu H."/>
            <person name="Dong L."/>
            <person name="Sun H."/>
            <person name="Cao Y."/>
            <person name="Gao Q."/>
            <person name="Zheng S."/>
            <person name="Li Y."/>
            <person name="Yu Y."/>
            <person name="Du H."/>
            <person name="Qi M."/>
            <person name="Li Y."/>
            <person name="Yu H."/>
            <person name="Cui Y."/>
            <person name="Wang N."/>
            <person name="Chen C."/>
            <person name="Wu H."/>
            <person name="Zhao Y."/>
            <person name="Zhang J."/>
            <person name="Li Y."/>
            <person name="Zhou W."/>
            <person name="Zhang B."/>
            <person name="Hu W."/>
            <person name="Eijk M."/>
            <person name="Tang J."/>
            <person name="Witsenboer H."/>
            <person name="Zhao S."/>
            <person name="Li Z."/>
            <person name="Zhang A."/>
            <person name="Wang D."/>
            <person name="Liang C."/>
        </authorList>
    </citation>
    <scope>NUCLEOTIDE SEQUENCE [LARGE SCALE GENOMIC DNA]</scope>
    <source>
        <strain evidence="1">cv. G1812</strain>
    </source>
</reference>
<reference evidence="2" key="1">
    <citation type="journal article" date="2013" name="Nature">
        <title>Draft genome of the wheat A-genome progenitor Triticum urartu.</title>
        <authorList>
            <person name="Ling H.Q."/>
            <person name="Zhao S."/>
            <person name="Liu D."/>
            <person name="Wang J."/>
            <person name="Sun H."/>
            <person name="Zhang C."/>
            <person name="Fan H."/>
            <person name="Li D."/>
            <person name="Dong L."/>
            <person name="Tao Y."/>
            <person name="Gao C."/>
            <person name="Wu H."/>
            <person name="Li Y."/>
            <person name="Cui Y."/>
            <person name="Guo X."/>
            <person name="Zheng S."/>
            <person name="Wang B."/>
            <person name="Yu K."/>
            <person name="Liang Q."/>
            <person name="Yang W."/>
            <person name="Lou X."/>
            <person name="Chen J."/>
            <person name="Feng M."/>
            <person name="Jian J."/>
            <person name="Zhang X."/>
            <person name="Luo G."/>
            <person name="Jiang Y."/>
            <person name="Liu J."/>
            <person name="Wang Z."/>
            <person name="Sha Y."/>
            <person name="Zhang B."/>
            <person name="Wu H."/>
            <person name="Tang D."/>
            <person name="Shen Q."/>
            <person name="Xue P."/>
            <person name="Zou S."/>
            <person name="Wang X."/>
            <person name="Liu X."/>
            <person name="Wang F."/>
            <person name="Yang Y."/>
            <person name="An X."/>
            <person name="Dong Z."/>
            <person name="Zhang K."/>
            <person name="Zhang X."/>
            <person name="Luo M.C."/>
            <person name="Dvorak J."/>
            <person name="Tong Y."/>
            <person name="Wang J."/>
            <person name="Yang H."/>
            <person name="Li Z."/>
            <person name="Wang D."/>
            <person name="Zhang A."/>
            <person name="Wang J."/>
        </authorList>
    </citation>
    <scope>NUCLEOTIDE SEQUENCE</scope>
    <source>
        <strain evidence="2">cv. G1812</strain>
    </source>
</reference>
<protein>
    <submittedName>
        <fullName evidence="1">Uncharacterized protein</fullName>
    </submittedName>
</protein>
<accession>A0A8R7PHV6</accession>
<reference evidence="1" key="3">
    <citation type="submission" date="2022-06" db="UniProtKB">
        <authorList>
            <consortium name="EnsemblPlants"/>
        </authorList>
    </citation>
    <scope>IDENTIFICATION</scope>
</reference>
<proteinExistence type="predicted"/>
<keyword evidence="2" id="KW-1185">Reference proteome</keyword>
<name>A0A8R7PHV6_TRIUA</name>
<dbReference type="EnsemblPlants" id="TuG1812G0200004257.01.T01">
    <property type="protein sequence ID" value="TuG1812G0200004257.01.T01.cds462025"/>
    <property type="gene ID" value="TuG1812G0200004257.01"/>
</dbReference>
<evidence type="ECO:0000313" key="2">
    <source>
        <dbReference type="Proteomes" id="UP000015106"/>
    </source>
</evidence>
<organism evidence="1 2">
    <name type="scientific">Triticum urartu</name>
    <name type="common">Red wild einkorn</name>
    <name type="synonym">Crithodium urartu</name>
    <dbReference type="NCBI Taxonomy" id="4572"/>
    <lineage>
        <taxon>Eukaryota</taxon>
        <taxon>Viridiplantae</taxon>
        <taxon>Streptophyta</taxon>
        <taxon>Embryophyta</taxon>
        <taxon>Tracheophyta</taxon>
        <taxon>Spermatophyta</taxon>
        <taxon>Magnoliopsida</taxon>
        <taxon>Liliopsida</taxon>
        <taxon>Poales</taxon>
        <taxon>Poaceae</taxon>
        <taxon>BOP clade</taxon>
        <taxon>Pooideae</taxon>
        <taxon>Triticodae</taxon>
        <taxon>Triticeae</taxon>
        <taxon>Triticinae</taxon>
        <taxon>Triticum</taxon>
    </lineage>
</organism>
<dbReference type="AlphaFoldDB" id="A0A8R7PHV6"/>